<protein>
    <submittedName>
        <fullName evidence="1">Uncharacterized protein</fullName>
    </submittedName>
</protein>
<evidence type="ECO:0000313" key="2">
    <source>
        <dbReference type="Proteomes" id="UP000199317"/>
    </source>
</evidence>
<keyword evidence="2" id="KW-1185">Reference proteome</keyword>
<evidence type="ECO:0000313" key="1">
    <source>
        <dbReference type="EMBL" id="SDP48576.1"/>
    </source>
</evidence>
<organism evidence="1 2">
    <name type="scientific">Paracidovorax cattleyae</name>
    <dbReference type="NCBI Taxonomy" id="80868"/>
    <lineage>
        <taxon>Bacteria</taxon>
        <taxon>Pseudomonadati</taxon>
        <taxon>Pseudomonadota</taxon>
        <taxon>Betaproteobacteria</taxon>
        <taxon>Burkholderiales</taxon>
        <taxon>Comamonadaceae</taxon>
        <taxon>Paracidovorax</taxon>
    </lineage>
</organism>
<sequence>MFLIAARWNLNEVGFEGETKKYFAAEENVVILILD</sequence>
<gene>
    <name evidence="1" type="ORF">SAMN04489708_1143</name>
</gene>
<dbReference type="Proteomes" id="UP000199317">
    <property type="component" value="Unassembled WGS sequence"/>
</dbReference>
<dbReference type="EMBL" id="FNJL01000014">
    <property type="protein sequence ID" value="SDP48576.1"/>
    <property type="molecule type" value="Genomic_DNA"/>
</dbReference>
<name>A0A1H0T4W0_9BURK</name>
<accession>A0A1H0T4W0</accession>
<proteinExistence type="predicted"/>
<reference evidence="2" key="1">
    <citation type="submission" date="2016-10" db="EMBL/GenBank/DDBJ databases">
        <authorList>
            <person name="Varghese N."/>
            <person name="Submissions S."/>
        </authorList>
    </citation>
    <scope>NUCLEOTIDE SEQUENCE [LARGE SCALE GENOMIC DNA]</scope>
    <source>
        <strain evidence="2">DSM 17101</strain>
    </source>
</reference>
<dbReference type="AlphaFoldDB" id="A0A1H0T4W0"/>